<accession>A0A0G0NJU8</accession>
<sequence>MSELTRVVKKGGSLIIVVPIGKPKVVFNAHRIYSPQQILTYFKSLKLKEFALIPDDVRDGNIVVNPTKKLLDKQNYACGCFWFTK</sequence>
<comment type="caution">
    <text evidence="1">The sequence shown here is derived from an EMBL/GenBank/DDBJ whole genome shotgun (WGS) entry which is preliminary data.</text>
</comment>
<gene>
    <name evidence="1" type="ORF">UT08_C0001G0025</name>
</gene>
<name>A0A0G0NJU8_9BACT</name>
<dbReference type="Proteomes" id="UP000034081">
    <property type="component" value="Unassembled WGS sequence"/>
</dbReference>
<proteinExistence type="predicted"/>
<dbReference type="AlphaFoldDB" id="A0A0G0NJU8"/>
<evidence type="ECO:0000313" key="1">
    <source>
        <dbReference type="EMBL" id="KKQ86159.1"/>
    </source>
</evidence>
<evidence type="ECO:0000313" key="2">
    <source>
        <dbReference type="Proteomes" id="UP000034081"/>
    </source>
</evidence>
<reference evidence="1 2" key="1">
    <citation type="journal article" date="2015" name="Nature">
        <title>rRNA introns, odd ribosomes, and small enigmatic genomes across a large radiation of phyla.</title>
        <authorList>
            <person name="Brown C.T."/>
            <person name="Hug L.A."/>
            <person name="Thomas B.C."/>
            <person name="Sharon I."/>
            <person name="Castelle C.J."/>
            <person name="Singh A."/>
            <person name="Wilkins M.J."/>
            <person name="Williams K.H."/>
            <person name="Banfield J.F."/>
        </authorList>
    </citation>
    <scope>NUCLEOTIDE SEQUENCE [LARGE SCALE GENOMIC DNA]</scope>
</reference>
<dbReference type="EMBL" id="LBVL01000001">
    <property type="protein sequence ID" value="KKQ86159.1"/>
    <property type="molecule type" value="Genomic_DNA"/>
</dbReference>
<dbReference type="STRING" id="1618570.UT08_C0001G0025"/>
<organism evidence="1 2">
    <name type="scientific">Candidatus Woesebacteria bacterium GW2011_GWB1_38_8</name>
    <dbReference type="NCBI Taxonomy" id="1618570"/>
    <lineage>
        <taxon>Bacteria</taxon>
        <taxon>Candidatus Woeseibacteriota</taxon>
    </lineage>
</organism>
<protein>
    <submittedName>
        <fullName evidence="1">Uncharacterized protein</fullName>
    </submittedName>
</protein>